<evidence type="ECO:0000313" key="1">
    <source>
        <dbReference type="EMBL" id="BCS84175.1"/>
    </source>
</evidence>
<evidence type="ECO:0000313" key="2">
    <source>
        <dbReference type="Proteomes" id="UP001319045"/>
    </source>
</evidence>
<reference evidence="1 2" key="1">
    <citation type="journal article" date="2022" name="Int. J. Syst. Evol. Microbiol.">
        <title>Prevotella herbatica sp. nov., a plant polysaccharide-decomposing anaerobic bacterium isolated from a methanogenic reactor.</title>
        <authorList>
            <person name="Uek A."/>
            <person name="Tonouchi A."/>
            <person name="Kaku N."/>
            <person name="Ueki K."/>
        </authorList>
    </citation>
    <scope>NUCLEOTIDE SEQUENCE [LARGE SCALE GENOMIC DNA]</scope>
    <source>
        <strain evidence="1 2">WR041</strain>
    </source>
</reference>
<gene>
    <name evidence="1" type="ORF">prwr041_00680</name>
</gene>
<evidence type="ECO:0008006" key="3">
    <source>
        <dbReference type="Google" id="ProtNLM"/>
    </source>
</evidence>
<dbReference type="Proteomes" id="UP001319045">
    <property type="component" value="Chromosome"/>
</dbReference>
<dbReference type="InterPro" id="IPR035093">
    <property type="entry name" value="RelE/ParE_toxin_dom_sf"/>
</dbReference>
<organism evidence="1 2">
    <name type="scientific">Prevotella herbatica</name>
    <dbReference type="NCBI Taxonomy" id="2801997"/>
    <lineage>
        <taxon>Bacteria</taxon>
        <taxon>Pseudomonadati</taxon>
        <taxon>Bacteroidota</taxon>
        <taxon>Bacteroidia</taxon>
        <taxon>Bacteroidales</taxon>
        <taxon>Prevotellaceae</taxon>
        <taxon>Prevotella</taxon>
    </lineage>
</organism>
<sequence>MDTLIGAMRIEDLFVLNSLNFESLENSEECSIRVDGKYRLEFRTRIKDGEQQITVCELTDLTNHY</sequence>
<protein>
    <recommendedName>
        <fullName evidence="3">Plasmid maintenance system killer protein</fullName>
    </recommendedName>
</protein>
<dbReference type="EMBL" id="AP024484">
    <property type="protein sequence ID" value="BCS84175.1"/>
    <property type="molecule type" value="Genomic_DNA"/>
</dbReference>
<accession>A0ABN6EE34</accession>
<keyword evidence="2" id="KW-1185">Reference proteome</keyword>
<proteinExistence type="predicted"/>
<dbReference type="Gene3D" id="3.30.2310.20">
    <property type="entry name" value="RelE-like"/>
    <property type="match status" value="1"/>
</dbReference>
<name>A0ABN6EE34_9BACT</name>